<dbReference type="RefSeq" id="WP_256945398.1">
    <property type="nucleotide sequence ID" value="NZ_JANHNZ010000006.1"/>
</dbReference>
<dbReference type="InterPro" id="IPR004136">
    <property type="entry name" value="NMO"/>
</dbReference>
<name>A0ABT1WP66_9LACT</name>
<dbReference type="Proteomes" id="UP001059480">
    <property type="component" value="Unassembled WGS sequence"/>
</dbReference>
<dbReference type="Gene3D" id="3.20.20.70">
    <property type="entry name" value="Aldolase class I"/>
    <property type="match status" value="1"/>
</dbReference>
<keyword evidence="6" id="KW-0503">Monooxygenase</keyword>
<keyword evidence="5" id="KW-0560">Oxidoreductase</keyword>
<dbReference type="GO" id="GO:0004497">
    <property type="term" value="F:monooxygenase activity"/>
    <property type="evidence" value="ECO:0007669"/>
    <property type="project" value="UniProtKB-KW"/>
</dbReference>
<evidence type="ECO:0000256" key="1">
    <source>
        <dbReference type="ARBA" id="ARBA00003535"/>
    </source>
</evidence>
<dbReference type="PANTHER" id="PTHR32332:SF20">
    <property type="entry name" value="2-NITROPROPANE DIOXYGENASE-LIKE PROTEIN"/>
    <property type="match status" value="1"/>
</dbReference>
<evidence type="ECO:0000256" key="5">
    <source>
        <dbReference type="ARBA" id="ARBA00023002"/>
    </source>
</evidence>
<dbReference type="CDD" id="cd04730">
    <property type="entry name" value="NPD_like"/>
    <property type="match status" value="1"/>
</dbReference>
<reference evidence="6" key="1">
    <citation type="submission" date="2022-07" db="EMBL/GenBank/DDBJ databases">
        <authorList>
            <person name="Jung M.-Y."/>
            <person name="Lee M."/>
        </authorList>
    </citation>
    <scope>NUCLEOTIDE SEQUENCE</scope>
    <source>
        <strain evidence="6">S8</strain>
    </source>
</reference>
<organism evidence="6 7">
    <name type="scientific">Granulicatella seriolae</name>
    <dbReference type="NCBI Taxonomy" id="2967226"/>
    <lineage>
        <taxon>Bacteria</taxon>
        <taxon>Bacillati</taxon>
        <taxon>Bacillota</taxon>
        <taxon>Bacilli</taxon>
        <taxon>Lactobacillales</taxon>
        <taxon>Carnobacteriaceae</taxon>
        <taxon>Granulicatella</taxon>
    </lineage>
</organism>
<dbReference type="Pfam" id="PF03060">
    <property type="entry name" value="NMO"/>
    <property type="match status" value="2"/>
</dbReference>
<evidence type="ECO:0000256" key="4">
    <source>
        <dbReference type="ARBA" id="ARBA00022643"/>
    </source>
</evidence>
<evidence type="ECO:0000313" key="6">
    <source>
        <dbReference type="EMBL" id="MCQ9210285.1"/>
    </source>
</evidence>
<gene>
    <name evidence="6" type="ORF">NPA36_06950</name>
</gene>
<reference evidence="6" key="3">
    <citation type="journal article" date="2023" name="Microbiol. Resour. Announc.">
        <title>Draft Genome Sequence of Granulicatella sp. Strain S8, Isolated from a Marine Fish, Seriola quinqueradiata.</title>
        <authorList>
            <person name="Lee M."/>
            <person name="Farooq A."/>
            <person name="Jeong J.B."/>
            <person name="Jung M.Y."/>
        </authorList>
    </citation>
    <scope>NUCLEOTIDE SEQUENCE</scope>
    <source>
        <strain evidence="6">S8</strain>
    </source>
</reference>
<comment type="function">
    <text evidence="1">Nitronate monooxygenase that uses molecular oxygen to catalyze the oxidative denitrification of alkyl nitronates. Acts on propionate 3-nitronate (P3N), the presumed physiological substrate. Probably functions in the detoxification of P3N, a metabolic poison produced by plants and fungi as a defense mechanism.</text>
</comment>
<dbReference type="PANTHER" id="PTHR32332">
    <property type="entry name" value="2-NITROPROPANE DIOXYGENASE"/>
    <property type="match status" value="1"/>
</dbReference>
<dbReference type="EMBL" id="JANHNZ010000006">
    <property type="protein sequence ID" value="MCQ9210285.1"/>
    <property type="molecule type" value="Genomic_DNA"/>
</dbReference>
<reference evidence="6" key="2">
    <citation type="journal article" date="2023" name="Curr. Microbiol.">
        <title>Granulicatella seriolae sp. nov., a Novel Facultative Anaerobe Isolated from Yellowtail Marine Fish.</title>
        <authorList>
            <person name="Lee M."/>
            <person name="Choi Y.J."/>
            <person name="Farooq A."/>
            <person name="Jeong J.B."/>
            <person name="Jung M.Y."/>
        </authorList>
    </citation>
    <scope>NUCLEOTIDE SEQUENCE</scope>
    <source>
        <strain evidence="6">S8</strain>
    </source>
</reference>
<keyword evidence="7" id="KW-1185">Reference proteome</keyword>
<evidence type="ECO:0000313" key="7">
    <source>
        <dbReference type="Proteomes" id="UP001059480"/>
    </source>
</evidence>
<dbReference type="SUPFAM" id="SSF51412">
    <property type="entry name" value="Inosine monophosphate dehydrogenase (IMPDH)"/>
    <property type="match status" value="1"/>
</dbReference>
<keyword evidence="3" id="KW-0285">Flavoprotein</keyword>
<proteinExistence type="predicted"/>
<keyword evidence="4" id="KW-0288">FMN</keyword>
<dbReference type="InterPro" id="IPR013785">
    <property type="entry name" value="Aldolase_TIM"/>
</dbReference>
<accession>A0ABT1WP66</accession>
<comment type="caution">
    <text evidence="6">The sequence shown here is derived from an EMBL/GenBank/DDBJ whole genome shotgun (WGS) entry which is preliminary data.</text>
</comment>
<sequence>MPNKITELLGIKYPIIQGAMAQIGRHELAAAVSNAGGLGIISSGGMTAEELRQEIRDCKYLTDKPFAVNLLLKVKNIPELVDVIIEEGVKIVTTGAGTPKLLMPLFKEHGILVISVVPSVKLAQKMEELGVAAVVAEGMEAGGHIGETTTMSLVPQVAQAVSIPVIAAGGIANGAGLVAAFALGASGVQLGTAFLVAEECPVPLSYKEAILAADDRATAVTGRSIGMAVRSLRTPIIEKYLEAEQNGASPQELEALTKGSLQKAVKEGDLNTGTFMAGQISGLVTEIKPAKDIIEELVLDANQVLANIEIPTL</sequence>
<evidence type="ECO:0000256" key="3">
    <source>
        <dbReference type="ARBA" id="ARBA00022630"/>
    </source>
</evidence>
<evidence type="ECO:0000256" key="2">
    <source>
        <dbReference type="ARBA" id="ARBA00013457"/>
    </source>
</evidence>
<protein>
    <recommendedName>
        <fullName evidence="2">Probable nitronate monooxygenase</fullName>
    </recommendedName>
</protein>